<gene>
    <name evidence="13" type="ORF">CAUJ_LOCUS4420</name>
</gene>
<keyword evidence="6" id="KW-0862">Zinc</keyword>
<dbReference type="Gene3D" id="3.30.40.10">
    <property type="entry name" value="Zinc/RING finger domain, C3HC4 (zinc finger)"/>
    <property type="match status" value="1"/>
</dbReference>
<keyword evidence="2" id="KW-0479">Metal-binding</keyword>
<feature type="compositionally biased region" description="Acidic residues" evidence="10">
    <location>
        <begin position="269"/>
        <end position="281"/>
    </location>
</feature>
<evidence type="ECO:0000256" key="8">
    <source>
        <dbReference type="ARBA" id="ARBA00023242"/>
    </source>
</evidence>
<evidence type="ECO:0000256" key="5">
    <source>
        <dbReference type="ARBA" id="ARBA00022771"/>
    </source>
</evidence>
<dbReference type="GO" id="GO:0045944">
    <property type="term" value="P:positive regulation of transcription by RNA polymerase II"/>
    <property type="evidence" value="ECO:0007669"/>
    <property type="project" value="TreeGrafter"/>
</dbReference>
<dbReference type="InterPro" id="IPR013083">
    <property type="entry name" value="Znf_RING/FYVE/PHD"/>
</dbReference>
<evidence type="ECO:0000256" key="1">
    <source>
        <dbReference type="ARBA" id="ARBA00004123"/>
    </source>
</evidence>
<dbReference type="InterPro" id="IPR031099">
    <property type="entry name" value="BRCA1-associated"/>
</dbReference>
<comment type="caution">
    <text evidence="13">The sequence shown here is derived from an EMBL/GenBank/DDBJ whole genome shotgun (WGS) entry which is preliminary data.</text>
</comment>
<dbReference type="InterPro" id="IPR001841">
    <property type="entry name" value="Znf_RING"/>
</dbReference>
<organism evidence="13 14">
    <name type="scientific">Caenorhabditis auriculariae</name>
    <dbReference type="NCBI Taxonomy" id="2777116"/>
    <lineage>
        <taxon>Eukaryota</taxon>
        <taxon>Metazoa</taxon>
        <taxon>Ecdysozoa</taxon>
        <taxon>Nematoda</taxon>
        <taxon>Chromadorea</taxon>
        <taxon>Rhabditida</taxon>
        <taxon>Rhabditina</taxon>
        <taxon>Rhabditomorpha</taxon>
        <taxon>Rhabditoidea</taxon>
        <taxon>Rhabditidae</taxon>
        <taxon>Peloderinae</taxon>
        <taxon>Caenorhabditis</taxon>
    </lineage>
</organism>
<dbReference type="PANTHER" id="PTHR13763:SF0">
    <property type="entry name" value="BREAST CANCER TYPE 1 SUSCEPTIBILITY PROTEIN"/>
    <property type="match status" value="1"/>
</dbReference>
<name>A0A8S1GYZ1_9PELO</name>
<proteinExistence type="predicted"/>
<keyword evidence="5 9" id="KW-0863">Zinc-finger</keyword>
<dbReference type="PROSITE" id="PS50172">
    <property type="entry name" value="BRCT"/>
    <property type="match status" value="2"/>
</dbReference>
<dbReference type="InterPro" id="IPR027370">
    <property type="entry name" value="Znf-RING_euk"/>
</dbReference>
<evidence type="ECO:0000313" key="13">
    <source>
        <dbReference type="EMBL" id="CAD6188501.1"/>
    </source>
</evidence>
<dbReference type="GO" id="GO:0031436">
    <property type="term" value="C:BRCA1-BARD1 complex"/>
    <property type="evidence" value="ECO:0007669"/>
    <property type="project" value="TreeGrafter"/>
</dbReference>
<evidence type="ECO:0000256" key="10">
    <source>
        <dbReference type="SAM" id="MobiDB-lite"/>
    </source>
</evidence>
<dbReference type="PROSITE" id="PS50089">
    <property type="entry name" value="ZF_RING_2"/>
    <property type="match status" value="1"/>
</dbReference>
<dbReference type="SMART" id="SM00292">
    <property type="entry name" value="BRCT"/>
    <property type="match status" value="2"/>
</dbReference>
<protein>
    <recommendedName>
        <fullName evidence="15">RING-type E3 ubiquitin transferase BRCA1</fullName>
    </recommendedName>
</protein>
<dbReference type="InterPro" id="IPR017907">
    <property type="entry name" value="Znf_RING_CS"/>
</dbReference>
<sequence length="546" mass="62267">MTSAENLALRINDVVSRLQRELRCGICCSTFKHPTVASCLHVFCKECLDECFRRQRKLFCPICRHVLDRRSCAESSQLAASVQQYLKLSVAFKLDVEKQTAFHVPPENKFAESQMPEQDVAKVPEPTFAVPAIPMRRKKLSAPLRSPAPEEVKRPKFDEPIPDKLPEAAKFSEKEVQTDKSSPIPEVPETIPSDPLLPCWRDFDLAELLQKYLVLKNQDEELDEIDALFELIPKSKPFLTKHIAKLATKTGRNGLFCRKFILLKPQEDDEIVEDSDPDDDDHTASHSRSVPRLSDFNNANESTVLAFCDNSQLLDMELEREPIVYSVSRLRNEEDHRLVEEFHAQFLSSNCRLEEEIGPHSTHLVMMNTEGRRCPQKSLMFAFAVARHCEIICRDWMDECLRTKTLLCPESYAITSSGAVFSSPDDEDIESQNEKGQGWEKSKTERSLLFKGLSFLILRRFAASDNLDYKKLAELTKLCGGTLLESSQPTVFETSFVVFGSYSTKEGEARLAESDYGCRVITAEWILDSICEYRLLPFEDYRVKAV</sequence>
<dbReference type="InterPro" id="IPR036420">
    <property type="entry name" value="BRCT_dom_sf"/>
</dbReference>
<dbReference type="SMART" id="SM00184">
    <property type="entry name" value="RING"/>
    <property type="match status" value="1"/>
</dbReference>
<dbReference type="AlphaFoldDB" id="A0A8S1GYZ1"/>
<accession>A0A8S1GYZ1</accession>
<dbReference type="Pfam" id="PF13445">
    <property type="entry name" value="zf-RING_UBOX"/>
    <property type="match status" value="1"/>
</dbReference>
<dbReference type="InterPro" id="IPR001357">
    <property type="entry name" value="BRCT_dom"/>
</dbReference>
<evidence type="ECO:0000259" key="12">
    <source>
        <dbReference type="PROSITE" id="PS50172"/>
    </source>
</evidence>
<dbReference type="GO" id="GO:0004842">
    <property type="term" value="F:ubiquitin-protein transferase activity"/>
    <property type="evidence" value="ECO:0007669"/>
    <property type="project" value="TreeGrafter"/>
</dbReference>
<feature type="domain" description="BRCT" evidence="12">
    <location>
        <begin position="352"/>
        <end position="414"/>
    </location>
</feature>
<dbReference type="OrthoDB" id="5790173at2759"/>
<feature type="domain" description="BRCT" evidence="12">
    <location>
        <begin position="445"/>
        <end position="543"/>
    </location>
</feature>
<keyword evidence="4" id="KW-0227">DNA damage</keyword>
<dbReference type="Proteomes" id="UP000835052">
    <property type="component" value="Unassembled WGS sequence"/>
</dbReference>
<evidence type="ECO:0000256" key="4">
    <source>
        <dbReference type="ARBA" id="ARBA00022763"/>
    </source>
</evidence>
<dbReference type="GO" id="GO:0000724">
    <property type="term" value="P:double-strand break repair via homologous recombination"/>
    <property type="evidence" value="ECO:0007669"/>
    <property type="project" value="TreeGrafter"/>
</dbReference>
<reference evidence="13" key="1">
    <citation type="submission" date="2020-10" db="EMBL/GenBank/DDBJ databases">
        <authorList>
            <person name="Kikuchi T."/>
        </authorList>
    </citation>
    <scope>NUCLEOTIDE SEQUENCE</scope>
    <source>
        <strain evidence="13">NKZ352</strain>
    </source>
</reference>
<keyword evidence="8" id="KW-0539">Nucleus</keyword>
<evidence type="ECO:0000256" key="6">
    <source>
        <dbReference type="ARBA" id="ARBA00022833"/>
    </source>
</evidence>
<evidence type="ECO:0000256" key="9">
    <source>
        <dbReference type="PROSITE-ProRule" id="PRU00175"/>
    </source>
</evidence>
<keyword evidence="7" id="KW-0234">DNA repair</keyword>
<dbReference type="PROSITE" id="PS00518">
    <property type="entry name" value="ZF_RING_1"/>
    <property type="match status" value="1"/>
</dbReference>
<dbReference type="SUPFAM" id="SSF57850">
    <property type="entry name" value="RING/U-box"/>
    <property type="match status" value="1"/>
</dbReference>
<keyword evidence="14" id="KW-1185">Reference proteome</keyword>
<dbReference type="Pfam" id="PF16589">
    <property type="entry name" value="BRCT_2"/>
    <property type="match status" value="1"/>
</dbReference>
<evidence type="ECO:0000313" key="14">
    <source>
        <dbReference type="Proteomes" id="UP000835052"/>
    </source>
</evidence>
<feature type="region of interest" description="Disordered" evidence="10">
    <location>
        <begin position="269"/>
        <end position="295"/>
    </location>
</feature>
<evidence type="ECO:0000256" key="3">
    <source>
        <dbReference type="ARBA" id="ARBA00022737"/>
    </source>
</evidence>
<dbReference type="EMBL" id="CAJGYM010000008">
    <property type="protein sequence ID" value="CAD6188501.1"/>
    <property type="molecule type" value="Genomic_DNA"/>
</dbReference>
<evidence type="ECO:0008006" key="15">
    <source>
        <dbReference type="Google" id="ProtNLM"/>
    </source>
</evidence>
<dbReference type="GO" id="GO:0070531">
    <property type="term" value="C:BRCA1-A complex"/>
    <property type="evidence" value="ECO:0007669"/>
    <property type="project" value="TreeGrafter"/>
</dbReference>
<dbReference type="GO" id="GO:0008270">
    <property type="term" value="F:zinc ion binding"/>
    <property type="evidence" value="ECO:0007669"/>
    <property type="project" value="UniProtKB-KW"/>
</dbReference>
<feature type="domain" description="RING-type" evidence="11">
    <location>
        <begin position="24"/>
        <end position="64"/>
    </location>
</feature>
<dbReference type="SUPFAM" id="SSF52113">
    <property type="entry name" value="BRCT domain"/>
    <property type="match status" value="2"/>
</dbReference>
<dbReference type="Gene3D" id="3.40.50.10190">
    <property type="entry name" value="BRCT domain"/>
    <property type="match status" value="2"/>
</dbReference>
<evidence type="ECO:0000256" key="2">
    <source>
        <dbReference type="ARBA" id="ARBA00022723"/>
    </source>
</evidence>
<evidence type="ECO:0000259" key="11">
    <source>
        <dbReference type="PROSITE" id="PS50089"/>
    </source>
</evidence>
<evidence type="ECO:0000256" key="7">
    <source>
        <dbReference type="ARBA" id="ARBA00023204"/>
    </source>
</evidence>
<comment type="subcellular location">
    <subcellularLocation>
        <location evidence="1">Nucleus</location>
    </subcellularLocation>
</comment>
<dbReference type="PANTHER" id="PTHR13763">
    <property type="entry name" value="BREAST CANCER TYPE 1 SUSCEPTIBILITY PROTEIN BRCA1"/>
    <property type="match status" value="1"/>
</dbReference>
<keyword evidence="3" id="KW-0677">Repeat</keyword>